<dbReference type="GO" id="GO:0003688">
    <property type="term" value="F:DNA replication origin binding"/>
    <property type="evidence" value="ECO:0007669"/>
    <property type="project" value="TreeGrafter"/>
</dbReference>
<dbReference type="GO" id="GO:0006270">
    <property type="term" value="P:DNA replication initiation"/>
    <property type="evidence" value="ECO:0007669"/>
    <property type="project" value="TreeGrafter"/>
</dbReference>
<dbReference type="InterPro" id="IPR047088">
    <property type="entry name" value="ORC5_C"/>
</dbReference>
<evidence type="ECO:0000259" key="8">
    <source>
        <dbReference type="Pfam" id="PF14630"/>
    </source>
</evidence>
<dbReference type="PANTHER" id="PTHR12705:SF0">
    <property type="entry name" value="ORIGIN RECOGNITION COMPLEX SUBUNIT 5"/>
    <property type="match status" value="1"/>
</dbReference>
<comment type="caution">
    <text evidence="10">The sequence shown here is derived from an EMBL/GenBank/DDBJ whole genome shotgun (WGS) entry which is preliminary data.</text>
</comment>
<dbReference type="AlphaFoldDB" id="A0A9P4LTR0"/>
<evidence type="ECO:0000256" key="3">
    <source>
        <dbReference type="ARBA" id="ARBA00022705"/>
    </source>
</evidence>
<feature type="domain" description="ORC5 lid" evidence="9">
    <location>
        <begin position="190"/>
        <end position="249"/>
    </location>
</feature>
<dbReference type="InterPro" id="IPR041664">
    <property type="entry name" value="AAA_16"/>
</dbReference>
<dbReference type="Pfam" id="PF21639">
    <property type="entry name" value="ORC5_lid"/>
    <property type="match status" value="1"/>
</dbReference>
<dbReference type="InterPro" id="IPR027417">
    <property type="entry name" value="P-loop_NTPase"/>
</dbReference>
<name>A0A9P4LTR0_9PEZI</name>
<keyword evidence="6" id="KW-0539">Nucleus</keyword>
<evidence type="ECO:0000256" key="4">
    <source>
        <dbReference type="ARBA" id="ARBA00022741"/>
    </source>
</evidence>
<dbReference type="EMBL" id="ML978728">
    <property type="protein sequence ID" value="KAF2085770.1"/>
    <property type="molecule type" value="Genomic_DNA"/>
</dbReference>
<dbReference type="PANTHER" id="PTHR12705">
    <property type="entry name" value="ORIGIN RECOGNITION COMPLEX SUBUNIT 5"/>
    <property type="match status" value="1"/>
</dbReference>
<evidence type="ECO:0000256" key="2">
    <source>
        <dbReference type="ARBA" id="ARBA00006269"/>
    </source>
</evidence>
<protein>
    <recommendedName>
        <fullName evidence="12">Orc1-like AAA ATPase domain-containing protein</fullName>
    </recommendedName>
</protein>
<keyword evidence="3" id="KW-0235">DNA replication</keyword>
<feature type="domain" description="Origin recognition complex subunit 5 C-terminal" evidence="8">
    <location>
        <begin position="276"/>
        <end position="412"/>
    </location>
</feature>
<dbReference type="Pfam" id="PF13191">
    <property type="entry name" value="AAA_16"/>
    <property type="match status" value="1"/>
</dbReference>
<dbReference type="OrthoDB" id="365981at2759"/>
<dbReference type="GO" id="GO:0005664">
    <property type="term" value="C:nuclear origin of replication recognition complex"/>
    <property type="evidence" value="ECO:0007669"/>
    <property type="project" value="TreeGrafter"/>
</dbReference>
<reference evidence="10" key="1">
    <citation type="journal article" date="2020" name="Stud. Mycol.">
        <title>101 Dothideomycetes genomes: a test case for predicting lifestyles and emergence of pathogens.</title>
        <authorList>
            <person name="Haridas S."/>
            <person name="Albert R."/>
            <person name="Binder M."/>
            <person name="Bloem J."/>
            <person name="Labutti K."/>
            <person name="Salamov A."/>
            <person name="Andreopoulos B."/>
            <person name="Baker S."/>
            <person name="Barry K."/>
            <person name="Bills G."/>
            <person name="Bluhm B."/>
            <person name="Cannon C."/>
            <person name="Castanera R."/>
            <person name="Culley D."/>
            <person name="Daum C."/>
            <person name="Ezra D."/>
            <person name="Gonzalez J."/>
            <person name="Henrissat B."/>
            <person name="Kuo A."/>
            <person name="Liang C."/>
            <person name="Lipzen A."/>
            <person name="Lutzoni F."/>
            <person name="Magnuson J."/>
            <person name="Mondo S."/>
            <person name="Nolan M."/>
            <person name="Ohm R."/>
            <person name="Pangilinan J."/>
            <person name="Park H.-J."/>
            <person name="Ramirez L."/>
            <person name="Alfaro M."/>
            <person name="Sun H."/>
            <person name="Tritt A."/>
            <person name="Yoshinaga Y."/>
            <person name="Zwiers L.-H."/>
            <person name="Turgeon B."/>
            <person name="Goodwin S."/>
            <person name="Spatafora J."/>
            <person name="Crous P."/>
            <person name="Grigoriev I."/>
        </authorList>
    </citation>
    <scope>NUCLEOTIDE SEQUENCE</scope>
    <source>
        <strain evidence="10">CBS 121410</strain>
    </source>
</reference>
<organism evidence="10 11">
    <name type="scientific">Saccharata proteae CBS 121410</name>
    <dbReference type="NCBI Taxonomy" id="1314787"/>
    <lineage>
        <taxon>Eukaryota</taxon>
        <taxon>Fungi</taxon>
        <taxon>Dikarya</taxon>
        <taxon>Ascomycota</taxon>
        <taxon>Pezizomycotina</taxon>
        <taxon>Dothideomycetes</taxon>
        <taxon>Dothideomycetes incertae sedis</taxon>
        <taxon>Botryosphaeriales</taxon>
        <taxon>Saccharataceae</taxon>
        <taxon>Saccharata</taxon>
    </lineage>
</organism>
<feature type="domain" description="Orc1-like AAA ATPase" evidence="7">
    <location>
        <begin position="7"/>
        <end position="125"/>
    </location>
</feature>
<accession>A0A9P4LTR0</accession>
<dbReference type="SUPFAM" id="SSF52540">
    <property type="entry name" value="P-loop containing nucleoside triphosphate hydrolases"/>
    <property type="match status" value="1"/>
</dbReference>
<evidence type="ECO:0000256" key="6">
    <source>
        <dbReference type="ARBA" id="ARBA00023242"/>
    </source>
</evidence>
<evidence type="ECO:0008006" key="12">
    <source>
        <dbReference type="Google" id="ProtNLM"/>
    </source>
</evidence>
<sequence>MGRWGSMGDPSTLVIHGLTATGKSAIVADFFDLSGIPHAIVRGRECVTVRHLLERTVGAVVDAVDRSAFGRCENVCALVVHLQRLLEGRGRFVVVFDGVDGVGEGGREVLPALGRLGEMIPNLSTILILTVPRPRFLHATGIPHLHFPPYTRSQALQICSRNPPTIFTTPPTPSKEYTEDLAAEDDAWVWSRYLCVVWDSLAKGAARDVVAFRDVAERLWREFVRPVEEGVFGTRDFSKLLVQRKALFQSDGALVESVVKRTGEGGEKRLKVSHDLPYYSKFLLCAAYLASYNPARQDSLYFMRASEKKRKRRGGGGGGGIPRHLLAPSPFTLDRLLAIFHAILPHPPPAQARQTADLATQTASLARLRLLLRTGAAAQDPLDGSCKWRVNFGAEFVGQVGRSVGFEVGEWMGAADL</sequence>
<comment type="subcellular location">
    <subcellularLocation>
        <location evidence="1">Nucleus</location>
    </subcellularLocation>
</comment>
<evidence type="ECO:0000256" key="5">
    <source>
        <dbReference type="ARBA" id="ARBA00022840"/>
    </source>
</evidence>
<proteinExistence type="inferred from homology"/>
<evidence type="ECO:0000313" key="11">
    <source>
        <dbReference type="Proteomes" id="UP000799776"/>
    </source>
</evidence>
<dbReference type="Gene3D" id="3.40.50.300">
    <property type="entry name" value="P-loop containing nucleotide triphosphate hydrolases"/>
    <property type="match status" value="1"/>
</dbReference>
<dbReference type="Pfam" id="PF14630">
    <property type="entry name" value="ORC5_C"/>
    <property type="match status" value="1"/>
</dbReference>
<keyword evidence="11" id="KW-1185">Reference proteome</keyword>
<evidence type="ECO:0000313" key="10">
    <source>
        <dbReference type="EMBL" id="KAF2085770.1"/>
    </source>
</evidence>
<evidence type="ECO:0000256" key="1">
    <source>
        <dbReference type="ARBA" id="ARBA00004123"/>
    </source>
</evidence>
<dbReference type="Proteomes" id="UP000799776">
    <property type="component" value="Unassembled WGS sequence"/>
</dbReference>
<keyword evidence="5" id="KW-0067">ATP-binding</keyword>
<dbReference type="InterPro" id="IPR020796">
    <property type="entry name" value="ORC5"/>
</dbReference>
<evidence type="ECO:0000259" key="9">
    <source>
        <dbReference type="Pfam" id="PF21639"/>
    </source>
</evidence>
<evidence type="ECO:0000259" key="7">
    <source>
        <dbReference type="Pfam" id="PF13191"/>
    </source>
</evidence>
<dbReference type="InterPro" id="IPR048866">
    <property type="entry name" value="ORC5_lid"/>
</dbReference>
<keyword evidence="4" id="KW-0547">Nucleotide-binding</keyword>
<comment type="similarity">
    <text evidence="2">Belongs to the ORC5 family.</text>
</comment>
<gene>
    <name evidence="10" type="ORF">K490DRAFT_74918</name>
</gene>